<dbReference type="AlphaFoldDB" id="A0AAW7DF81"/>
<name>A0AAW7DF81_9FLAO</name>
<dbReference type="EMBL" id="JACALR010000002">
    <property type="protein sequence ID" value="MDM1550654.1"/>
    <property type="molecule type" value="Genomic_DNA"/>
</dbReference>
<dbReference type="RefSeq" id="WP_286485338.1">
    <property type="nucleotide sequence ID" value="NZ_JACALR010000002.1"/>
</dbReference>
<evidence type="ECO:0008006" key="3">
    <source>
        <dbReference type="Google" id="ProtNLM"/>
    </source>
</evidence>
<sequence length="295" mass="32685">MPANFPEAWSKRVRERLTSLTNAPWLKGVEELDVEVTVMGEGSASEQNLIHIPIALVDPKVLIDNTTYPLQVVSYDDTGVTLRLRKFQTEPTSVSDDQIEGASYSKIDTTTRGHVRNIIESKYQIAIHALAPDNDTVTTPIVKKSDNANDVYKSIVALKDKFDQLQVPAEGRVLVLSSDDHNALLLDRERYGNLLSNINTGETAPVISGFNVFTYLGNPYFTTAGVKKAYGSIPDVTDARATVAFSLSNSVQKTGKTKQYFRDSSIDPENQTNVIAYRHYFIACPVEKKWLGAII</sequence>
<evidence type="ECO:0000313" key="2">
    <source>
        <dbReference type="Proteomes" id="UP001173578"/>
    </source>
</evidence>
<protein>
    <recommendedName>
        <fullName evidence="3">Phage major capsid protein</fullName>
    </recommendedName>
</protein>
<proteinExistence type="predicted"/>
<evidence type="ECO:0000313" key="1">
    <source>
        <dbReference type="EMBL" id="MDM1550654.1"/>
    </source>
</evidence>
<dbReference type="Proteomes" id="UP001173578">
    <property type="component" value="Unassembled WGS sequence"/>
</dbReference>
<comment type="caution">
    <text evidence="1">The sequence shown here is derived from an EMBL/GenBank/DDBJ whole genome shotgun (WGS) entry which is preliminary data.</text>
</comment>
<accession>A0AAW7DF81</accession>
<dbReference type="Pfam" id="PF25209">
    <property type="entry name" value="Phage_capsid_4"/>
    <property type="match status" value="1"/>
</dbReference>
<gene>
    <name evidence="1" type="ORF">HX095_05450</name>
</gene>
<organism evidence="1 2">
    <name type="scientific">Empedobacter falsenii</name>
    <dbReference type="NCBI Taxonomy" id="343874"/>
    <lineage>
        <taxon>Bacteria</taxon>
        <taxon>Pseudomonadati</taxon>
        <taxon>Bacteroidota</taxon>
        <taxon>Flavobacteriia</taxon>
        <taxon>Flavobacteriales</taxon>
        <taxon>Weeksellaceae</taxon>
        <taxon>Empedobacter</taxon>
    </lineage>
</organism>
<reference evidence="1" key="2">
    <citation type="journal article" date="2022" name="Sci. Total Environ.">
        <title>Prevalence, transmission, and molecular epidemiology of tet(X)-positive bacteria among humans, animals, and environmental niches in China: An epidemiological, and genomic-based study.</title>
        <authorList>
            <person name="Dong N."/>
            <person name="Zeng Y."/>
            <person name="Cai C."/>
            <person name="Sun C."/>
            <person name="Lu J."/>
            <person name="Liu C."/>
            <person name="Zhou H."/>
            <person name="Sun Q."/>
            <person name="Shu L."/>
            <person name="Wang H."/>
            <person name="Wang Y."/>
            <person name="Wang S."/>
            <person name="Wu C."/>
            <person name="Chan E.W."/>
            <person name="Chen G."/>
            <person name="Shen Z."/>
            <person name="Chen S."/>
            <person name="Zhang R."/>
        </authorList>
    </citation>
    <scope>NUCLEOTIDE SEQUENCE</scope>
    <source>
        <strain evidence="1">210</strain>
    </source>
</reference>
<reference evidence="1" key="1">
    <citation type="submission" date="2020-06" db="EMBL/GenBank/DDBJ databases">
        <authorList>
            <person name="Dong N."/>
        </authorList>
    </citation>
    <scope>NUCLEOTIDE SEQUENCE</scope>
    <source>
        <strain evidence="1">210</strain>
    </source>
</reference>